<dbReference type="EMBL" id="JAGIOO010000001">
    <property type="protein sequence ID" value="MBP2478258.1"/>
    <property type="molecule type" value="Genomic_DNA"/>
</dbReference>
<gene>
    <name evidence="2" type="ORF">JOF53_007130</name>
</gene>
<organism evidence="2 3">
    <name type="scientific">Crossiella equi</name>
    <dbReference type="NCBI Taxonomy" id="130796"/>
    <lineage>
        <taxon>Bacteria</taxon>
        <taxon>Bacillati</taxon>
        <taxon>Actinomycetota</taxon>
        <taxon>Actinomycetes</taxon>
        <taxon>Pseudonocardiales</taxon>
        <taxon>Pseudonocardiaceae</taxon>
        <taxon>Crossiella</taxon>
    </lineage>
</organism>
<comment type="caution">
    <text evidence="2">The sequence shown here is derived from an EMBL/GenBank/DDBJ whole genome shotgun (WGS) entry which is preliminary data.</text>
</comment>
<dbReference type="PANTHER" id="PTHR47534">
    <property type="entry name" value="YALI0E05731P"/>
    <property type="match status" value="1"/>
</dbReference>
<proteinExistence type="predicted"/>
<dbReference type="SUPFAM" id="SSF51735">
    <property type="entry name" value="NAD(P)-binding Rossmann-fold domains"/>
    <property type="match status" value="1"/>
</dbReference>
<keyword evidence="3" id="KW-1185">Reference proteome</keyword>
<accession>A0ABS5ANV7</accession>
<evidence type="ECO:0000313" key="2">
    <source>
        <dbReference type="EMBL" id="MBP2478258.1"/>
    </source>
</evidence>
<dbReference type="Gene3D" id="3.40.50.720">
    <property type="entry name" value="NAD(P)-binding Rossmann-like Domain"/>
    <property type="match status" value="1"/>
</dbReference>
<dbReference type="InterPro" id="IPR036291">
    <property type="entry name" value="NAD(P)-bd_dom_sf"/>
</dbReference>
<keyword evidence="1" id="KW-0560">Oxidoreductase</keyword>
<protein>
    <submittedName>
        <fullName evidence="2">NAD(P)-dependent dehydrogenase (Short-subunit alcohol dehydrogenase family)</fullName>
    </submittedName>
</protein>
<sequence>MGTKTIVISGGTSGMGRATALARLRRGDRVHVIGSDPAKGRALEAEANSSRLTFLHADLTSVEANRRVLAQLPGTVDALLLFANRVSPHRRETAEGLEQTFALYYLSRYLLARGLAPALDRAPDPVIVSVAGVGTTAGAIQWEDLQLTRGYGLVRAQLQAGRANDLLGVAFAEERVSRARFVLYHPGFTRSGDHSPLNPVLRALLKLTALAARPVAKAVEPIHGFIDSPPRSPLAAVDRGKTLDLSLPTLDPATARRLAEVTGELLSGRSR</sequence>
<dbReference type="InterPro" id="IPR052228">
    <property type="entry name" value="Sec_Metab_Biosynth_Oxidored"/>
</dbReference>
<reference evidence="2 3" key="1">
    <citation type="submission" date="2021-03" db="EMBL/GenBank/DDBJ databases">
        <title>Sequencing the genomes of 1000 actinobacteria strains.</title>
        <authorList>
            <person name="Klenk H.-P."/>
        </authorList>
    </citation>
    <scope>NUCLEOTIDE SEQUENCE [LARGE SCALE GENOMIC DNA]</scope>
    <source>
        <strain evidence="2 3">DSM 44580</strain>
    </source>
</reference>
<dbReference type="InterPro" id="IPR002347">
    <property type="entry name" value="SDR_fam"/>
</dbReference>
<name>A0ABS5ANV7_9PSEU</name>
<evidence type="ECO:0000256" key="1">
    <source>
        <dbReference type="ARBA" id="ARBA00023002"/>
    </source>
</evidence>
<evidence type="ECO:0000313" key="3">
    <source>
        <dbReference type="Proteomes" id="UP001519363"/>
    </source>
</evidence>
<dbReference type="RefSeq" id="WP_086785915.1">
    <property type="nucleotide sequence ID" value="NZ_JAGIOO010000001.1"/>
</dbReference>
<dbReference type="Pfam" id="PF00106">
    <property type="entry name" value="adh_short"/>
    <property type="match status" value="1"/>
</dbReference>
<dbReference type="Proteomes" id="UP001519363">
    <property type="component" value="Unassembled WGS sequence"/>
</dbReference>
<dbReference type="PANTHER" id="PTHR47534:SF3">
    <property type="entry name" value="ALCOHOL DEHYDROGENASE-LIKE C-TERMINAL DOMAIN-CONTAINING PROTEIN"/>
    <property type="match status" value="1"/>
</dbReference>